<dbReference type="Pfam" id="PF15630">
    <property type="entry name" value="CENP-S"/>
    <property type="match status" value="1"/>
</dbReference>
<keyword evidence="2" id="KW-0227">DNA damage</keyword>
<gene>
    <name evidence="6" type="ORF">WICMUC_003630</name>
</gene>
<evidence type="ECO:0000256" key="1">
    <source>
        <dbReference type="ARBA" id="ARBA00006612"/>
    </source>
</evidence>
<keyword evidence="4" id="KW-0234">DNA repair</keyword>
<dbReference type="GO" id="GO:0071821">
    <property type="term" value="C:FANCM-MHF complex"/>
    <property type="evidence" value="ECO:0007669"/>
    <property type="project" value="InterPro"/>
</dbReference>
<dbReference type="GO" id="GO:0006281">
    <property type="term" value="P:DNA repair"/>
    <property type="evidence" value="ECO:0007669"/>
    <property type="project" value="UniProtKB-KW"/>
</dbReference>
<dbReference type="PANTHER" id="PTHR22980">
    <property type="entry name" value="CORTISTATIN"/>
    <property type="match status" value="1"/>
</dbReference>
<organism evidence="6 7">
    <name type="scientific">Wickerhamomyces mucosus</name>
    <dbReference type="NCBI Taxonomy" id="1378264"/>
    <lineage>
        <taxon>Eukaryota</taxon>
        <taxon>Fungi</taxon>
        <taxon>Dikarya</taxon>
        <taxon>Ascomycota</taxon>
        <taxon>Saccharomycotina</taxon>
        <taxon>Saccharomycetes</taxon>
        <taxon>Phaffomycetales</taxon>
        <taxon>Wickerhamomycetaceae</taxon>
        <taxon>Wickerhamomyces</taxon>
    </lineage>
</organism>
<dbReference type="EMBL" id="JAEUBF010000974">
    <property type="protein sequence ID" value="KAH3673524.1"/>
    <property type="molecule type" value="Genomic_DNA"/>
</dbReference>
<evidence type="ECO:0000256" key="3">
    <source>
        <dbReference type="ARBA" id="ARBA00023125"/>
    </source>
</evidence>
<sequence length="138" mass="15984">MKSLTSQEKEARLWLSVAKIVEEETSELEPSQNVSATPKFIASLVELVYNQGITLGEDLEMFARHAKRKTITPEDLFMVTRRNDDLTDLLQEFLQEKVQVKNLKDDNERKENLENPDGDDDFDDDDELLKIANRKSNR</sequence>
<dbReference type="GO" id="GO:0003677">
    <property type="term" value="F:DNA binding"/>
    <property type="evidence" value="ECO:0007669"/>
    <property type="project" value="UniProtKB-KW"/>
</dbReference>
<evidence type="ECO:0000256" key="5">
    <source>
        <dbReference type="SAM" id="MobiDB-lite"/>
    </source>
</evidence>
<dbReference type="OrthoDB" id="1872155at2759"/>
<feature type="region of interest" description="Disordered" evidence="5">
    <location>
        <begin position="104"/>
        <end position="138"/>
    </location>
</feature>
<dbReference type="AlphaFoldDB" id="A0A9P8PLD4"/>
<evidence type="ECO:0000313" key="6">
    <source>
        <dbReference type="EMBL" id="KAH3673524.1"/>
    </source>
</evidence>
<keyword evidence="3" id="KW-0238">DNA-binding</keyword>
<evidence type="ECO:0000313" key="7">
    <source>
        <dbReference type="Proteomes" id="UP000769528"/>
    </source>
</evidence>
<dbReference type="GO" id="GO:0003682">
    <property type="term" value="F:chromatin binding"/>
    <property type="evidence" value="ECO:0007669"/>
    <property type="project" value="TreeGrafter"/>
</dbReference>
<evidence type="ECO:0008006" key="8">
    <source>
        <dbReference type="Google" id="ProtNLM"/>
    </source>
</evidence>
<dbReference type="GO" id="GO:0046982">
    <property type="term" value="F:protein heterodimerization activity"/>
    <property type="evidence" value="ECO:0007669"/>
    <property type="project" value="InterPro"/>
</dbReference>
<feature type="compositionally biased region" description="Basic and acidic residues" evidence="5">
    <location>
        <begin position="104"/>
        <end position="113"/>
    </location>
</feature>
<dbReference type="PANTHER" id="PTHR22980:SF0">
    <property type="entry name" value="CENTROMERE PROTEIN S"/>
    <property type="match status" value="1"/>
</dbReference>
<dbReference type="InterPro" id="IPR029003">
    <property type="entry name" value="CENP-S/Mhf1"/>
</dbReference>
<reference evidence="6" key="2">
    <citation type="submission" date="2021-01" db="EMBL/GenBank/DDBJ databases">
        <authorList>
            <person name="Schikora-Tamarit M.A."/>
        </authorList>
    </citation>
    <scope>NUCLEOTIDE SEQUENCE</scope>
    <source>
        <strain evidence="6">CBS6341</strain>
    </source>
</reference>
<name>A0A9P8PLD4_9ASCO</name>
<keyword evidence="7" id="KW-1185">Reference proteome</keyword>
<comment type="similarity">
    <text evidence="1">Belongs to the TAF9 family. CENP-S/MHF1 subfamily.</text>
</comment>
<reference evidence="6" key="1">
    <citation type="journal article" date="2021" name="Open Biol.">
        <title>Shared evolutionary footprints suggest mitochondrial oxidative damage underlies multiple complex I losses in fungi.</title>
        <authorList>
            <person name="Schikora-Tamarit M.A."/>
            <person name="Marcet-Houben M."/>
            <person name="Nosek J."/>
            <person name="Gabaldon T."/>
        </authorList>
    </citation>
    <scope>NUCLEOTIDE SEQUENCE</scope>
    <source>
        <strain evidence="6">CBS6341</strain>
    </source>
</reference>
<dbReference type="Proteomes" id="UP000769528">
    <property type="component" value="Unassembled WGS sequence"/>
</dbReference>
<dbReference type="CDD" id="cd22919">
    <property type="entry name" value="HFD_CENP-S"/>
    <property type="match status" value="1"/>
</dbReference>
<evidence type="ECO:0000256" key="4">
    <source>
        <dbReference type="ARBA" id="ARBA00023204"/>
    </source>
</evidence>
<proteinExistence type="inferred from homology"/>
<accession>A0A9P8PLD4</accession>
<comment type="caution">
    <text evidence="6">The sequence shown here is derived from an EMBL/GenBank/DDBJ whole genome shotgun (WGS) entry which is preliminary data.</text>
</comment>
<evidence type="ECO:0000256" key="2">
    <source>
        <dbReference type="ARBA" id="ARBA00022763"/>
    </source>
</evidence>
<dbReference type="SUPFAM" id="SSF47113">
    <property type="entry name" value="Histone-fold"/>
    <property type="match status" value="1"/>
</dbReference>
<dbReference type="GO" id="GO:0031297">
    <property type="term" value="P:replication fork processing"/>
    <property type="evidence" value="ECO:0007669"/>
    <property type="project" value="TreeGrafter"/>
</dbReference>
<dbReference type="GO" id="GO:0000712">
    <property type="term" value="P:resolution of meiotic recombination intermediates"/>
    <property type="evidence" value="ECO:0007669"/>
    <property type="project" value="TreeGrafter"/>
</dbReference>
<protein>
    <recommendedName>
        <fullName evidence="8">MHF histone-fold complex subunit 1</fullName>
    </recommendedName>
</protein>
<dbReference type="Gene3D" id="1.10.20.10">
    <property type="entry name" value="Histone, subunit A"/>
    <property type="match status" value="1"/>
</dbReference>
<feature type="compositionally biased region" description="Acidic residues" evidence="5">
    <location>
        <begin position="114"/>
        <end position="127"/>
    </location>
</feature>
<dbReference type="InterPro" id="IPR009072">
    <property type="entry name" value="Histone-fold"/>
</dbReference>